<protein>
    <submittedName>
        <fullName evidence="2">YdcF family protein</fullName>
    </submittedName>
</protein>
<evidence type="ECO:0000313" key="2">
    <source>
        <dbReference type="EMBL" id="MBE8717194.1"/>
    </source>
</evidence>
<accession>A0A928YTN2</accession>
<gene>
    <name evidence="2" type="ORF">C4F51_08335</name>
</gene>
<dbReference type="GO" id="GO:0000270">
    <property type="term" value="P:peptidoglycan metabolic process"/>
    <property type="evidence" value="ECO:0007669"/>
    <property type="project" value="TreeGrafter"/>
</dbReference>
<feature type="domain" description="DUF218" evidence="1">
    <location>
        <begin position="38"/>
        <end position="139"/>
    </location>
</feature>
<dbReference type="Pfam" id="PF02698">
    <property type="entry name" value="DUF218"/>
    <property type="match status" value="1"/>
</dbReference>
<dbReference type="RefSeq" id="WP_193908857.1">
    <property type="nucleotide sequence ID" value="NZ_PRDL01000001.1"/>
</dbReference>
<dbReference type="AlphaFoldDB" id="A0A928YTN2"/>
<dbReference type="Gene3D" id="3.40.50.620">
    <property type="entry name" value="HUPs"/>
    <property type="match status" value="1"/>
</dbReference>
<dbReference type="PANTHER" id="PTHR30336:SF4">
    <property type="entry name" value="ENVELOPE BIOGENESIS FACTOR ELYC"/>
    <property type="match status" value="1"/>
</dbReference>
<dbReference type="PANTHER" id="PTHR30336">
    <property type="entry name" value="INNER MEMBRANE PROTEIN, PROBABLE PERMEASE"/>
    <property type="match status" value="1"/>
</dbReference>
<keyword evidence="3" id="KW-1185">Reference proteome</keyword>
<dbReference type="GO" id="GO:0043164">
    <property type="term" value="P:Gram-negative-bacterium-type cell wall biogenesis"/>
    <property type="evidence" value="ECO:0007669"/>
    <property type="project" value="TreeGrafter"/>
</dbReference>
<dbReference type="InterPro" id="IPR003848">
    <property type="entry name" value="DUF218"/>
</dbReference>
<reference evidence="2" key="1">
    <citation type="submission" date="2018-07" db="EMBL/GenBank/DDBJ databases">
        <title>Genome assembly of strain Ka43.</title>
        <authorList>
            <person name="Kukolya J."/>
            <person name="Nagy I."/>
            <person name="Horvath B."/>
            <person name="Toth A."/>
        </authorList>
    </citation>
    <scope>NUCLEOTIDE SEQUENCE</scope>
    <source>
        <strain evidence="2">KB43</strain>
    </source>
</reference>
<sequence length="225" mass="24712">MNTSSLQQIGRHVMPGVPLATCDIGFLFGTRHGVEEFCDEAYGLWRRGMFAKLLISGGATAGQAETEAYIIGARLRQLGMPASAMILEHAATNTGENVILGLAKLRESVSPSSIGSVLAIGKICSTRRYAMTLEKHWPGLRLSCWGVNYFGVSTDNWFTHDEFRRRVIDEFIKIPHYLERGFLCDLPGFPPYPALADCHALLNAAEREMLQHHPLAAFAASHGPA</sequence>
<dbReference type="InterPro" id="IPR051599">
    <property type="entry name" value="Cell_Envelope_Assoc"/>
</dbReference>
<dbReference type="EMBL" id="PRDL01000001">
    <property type="protein sequence ID" value="MBE8717194.1"/>
    <property type="molecule type" value="Genomic_DNA"/>
</dbReference>
<dbReference type="CDD" id="cd06259">
    <property type="entry name" value="YdcF-like"/>
    <property type="match status" value="1"/>
</dbReference>
<proteinExistence type="predicted"/>
<evidence type="ECO:0000259" key="1">
    <source>
        <dbReference type="Pfam" id="PF02698"/>
    </source>
</evidence>
<comment type="caution">
    <text evidence="2">The sequence shown here is derived from an EMBL/GenBank/DDBJ whole genome shotgun (WGS) entry which is preliminary data.</text>
</comment>
<name>A0A928YTN2_9GAMM</name>
<dbReference type="Proteomes" id="UP000652567">
    <property type="component" value="Unassembled WGS sequence"/>
</dbReference>
<dbReference type="InterPro" id="IPR014729">
    <property type="entry name" value="Rossmann-like_a/b/a_fold"/>
</dbReference>
<evidence type="ECO:0000313" key="3">
    <source>
        <dbReference type="Proteomes" id="UP000652567"/>
    </source>
</evidence>
<dbReference type="GO" id="GO:0005886">
    <property type="term" value="C:plasma membrane"/>
    <property type="evidence" value="ECO:0007669"/>
    <property type="project" value="TreeGrafter"/>
</dbReference>
<organism evidence="2 3">
    <name type="scientific">Cellvibrio polysaccharolyticus</name>
    <dbReference type="NCBI Taxonomy" id="2082724"/>
    <lineage>
        <taxon>Bacteria</taxon>
        <taxon>Pseudomonadati</taxon>
        <taxon>Pseudomonadota</taxon>
        <taxon>Gammaproteobacteria</taxon>
        <taxon>Cellvibrionales</taxon>
        <taxon>Cellvibrionaceae</taxon>
        <taxon>Cellvibrio</taxon>
    </lineage>
</organism>